<feature type="compositionally biased region" description="Basic and acidic residues" evidence="1">
    <location>
        <begin position="1"/>
        <end position="30"/>
    </location>
</feature>
<reference evidence="2 3" key="1">
    <citation type="submission" date="2019-05" db="EMBL/GenBank/DDBJ databases">
        <title>Emergence of the Ug99 lineage of the wheat stem rust pathogen through somatic hybridization.</title>
        <authorList>
            <person name="Li F."/>
            <person name="Upadhyaya N.M."/>
            <person name="Sperschneider J."/>
            <person name="Matny O."/>
            <person name="Nguyen-Phuc H."/>
            <person name="Mago R."/>
            <person name="Raley C."/>
            <person name="Miller M.E."/>
            <person name="Silverstein K.A.T."/>
            <person name="Henningsen E."/>
            <person name="Hirsch C.D."/>
            <person name="Visser B."/>
            <person name="Pretorius Z.A."/>
            <person name="Steffenson B.J."/>
            <person name="Schwessinger B."/>
            <person name="Dodds P.N."/>
            <person name="Figueroa M."/>
        </authorList>
    </citation>
    <scope>NUCLEOTIDE SEQUENCE [LARGE SCALE GENOMIC DNA]</scope>
    <source>
        <strain evidence="2">21-0</strain>
    </source>
</reference>
<organism evidence="2 3">
    <name type="scientific">Puccinia graminis f. sp. tritici</name>
    <dbReference type="NCBI Taxonomy" id="56615"/>
    <lineage>
        <taxon>Eukaryota</taxon>
        <taxon>Fungi</taxon>
        <taxon>Dikarya</taxon>
        <taxon>Basidiomycota</taxon>
        <taxon>Pucciniomycotina</taxon>
        <taxon>Pucciniomycetes</taxon>
        <taxon>Pucciniales</taxon>
        <taxon>Pucciniaceae</taxon>
        <taxon>Puccinia</taxon>
    </lineage>
</organism>
<gene>
    <name evidence="2" type="ORF">PGT21_001459</name>
</gene>
<feature type="region of interest" description="Disordered" evidence="1">
    <location>
        <begin position="1"/>
        <end position="83"/>
    </location>
</feature>
<sequence length="106" mass="11758">MERMSGSLHDHEGINREDETPSKTFHREAGSHSAPSAQRLGSKSPPFNFIYPQPQGPAFKPQPRQQSFTPLSTTSSTTTSSSTITTFNRYTNLSTASSRTILYHNI</sequence>
<dbReference type="AlphaFoldDB" id="A0A5B0LXL7"/>
<dbReference type="EMBL" id="VSWC01000183">
    <property type="protein sequence ID" value="KAA1068779.1"/>
    <property type="molecule type" value="Genomic_DNA"/>
</dbReference>
<evidence type="ECO:0000313" key="2">
    <source>
        <dbReference type="EMBL" id="KAA1068779.1"/>
    </source>
</evidence>
<protein>
    <submittedName>
        <fullName evidence="2">Uncharacterized protein</fullName>
    </submittedName>
</protein>
<comment type="caution">
    <text evidence="2">The sequence shown here is derived from an EMBL/GenBank/DDBJ whole genome shotgun (WGS) entry which is preliminary data.</text>
</comment>
<evidence type="ECO:0000313" key="3">
    <source>
        <dbReference type="Proteomes" id="UP000324748"/>
    </source>
</evidence>
<proteinExistence type="predicted"/>
<name>A0A5B0LXL7_PUCGR</name>
<evidence type="ECO:0000256" key="1">
    <source>
        <dbReference type="SAM" id="MobiDB-lite"/>
    </source>
</evidence>
<feature type="compositionally biased region" description="Low complexity" evidence="1">
    <location>
        <begin position="72"/>
        <end position="83"/>
    </location>
</feature>
<keyword evidence="3" id="KW-1185">Reference proteome</keyword>
<dbReference type="Proteomes" id="UP000324748">
    <property type="component" value="Unassembled WGS sequence"/>
</dbReference>
<accession>A0A5B0LXL7</accession>